<dbReference type="Proteomes" id="UP000306798">
    <property type="component" value="Unassembled WGS sequence"/>
</dbReference>
<gene>
    <name evidence="3" type="ORF">E5991_08660</name>
</gene>
<dbReference type="EMBL" id="SSTF01000031">
    <property type="protein sequence ID" value="THG24292.1"/>
    <property type="molecule type" value="Genomic_DNA"/>
</dbReference>
<evidence type="ECO:0000256" key="1">
    <source>
        <dbReference type="SAM" id="MobiDB-lite"/>
    </source>
</evidence>
<feature type="region of interest" description="Disordered" evidence="1">
    <location>
        <begin position="477"/>
        <end position="511"/>
    </location>
</feature>
<comment type="caution">
    <text evidence="3">The sequence shown here is derived from an EMBL/GenBank/DDBJ whole genome shotgun (WGS) entry which is preliminary data.</text>
</comment>
<protein>
    <recommendedName>
        <fullName evidence="2">MobA/VirD2-like nuclease domain-containing protein</fullName>
    </recommendedName>
</protein>
<evidence type="ECO:0000259" key="2">
    <source>
        <dbReference type="Pfam" id="PF03432"/>
    </source>
</evidence>
<evidence type="ECO:0000313" key="4">
    <source>
        <dbReference type="Proteomes" id="UP000306798"/>
    </source>
</evidence>
<reference evidence="3 4" key="1">
    <citation type="submission" date="2019-04" db="EMBL/GenBank/DDBJ databases">
        <title>Microbes associate with the intestines of laboratory mice.</title>
        <authorList>
            <person name="Navarre W."/>
            <person name="Wong E."/>
            <person name="Huang K.C."/>
            <person name="Tropini C."/>
            <person name="Ng K."/>
            <person name="Yu B."/>
        </authorList>
    </citation>
    <scope>NUCLEOTIDE SEQUENCE [LARGE SCALE GENOMIC DNA]</scope>
    <source>
        <strain evidence="3 4">NM87_A27A</strain>
    </source>
</reference>
<dbReference type="RefSeq" id="WP_095508152.1">
    <property type="nucleotide sequence ID" value="NZ_CP022544.1"/>
</dbReference>
<feature type="domain" description="MobA/VirD2-like nuclease" evidence="2">
    <location>
        <begin position="69"/>
        <end position="160"/>
    </location>
</feature>
<feature type="compositionally biased region" description="Basic and acidic residues" evidence="1">
    <location>
        <begin position="479"/>
        <end position="502"/>
    </location>
</feature>
<dbReference type="Pfam" id="PF03432">
    <property type="entry name" value="Relaxase"/>
    <property type="match status" value="1"/>
</dbReference>
<dbReference type="InterPro" id="IPR005094">
    <property type="entry name" value="Endonuclease_MobA/VirD2"/>
</dbReference>
<evidence type="ECO:0000313" key="3">
    <source>
        <dbReference type="EMBL" id="THG24292.1"/>
    </source>
</evidence>
<organism evidence="3 4">
    <name type="scientific">Bifidobacterium pseudolongum</name>
    <dbReference type="NCBI Taxonomy" id="1694"/>
    <lineage>
        <taxon>Bacteria</taxon>
        <taxon>Bacillati</taxon>
        <taxon>Actinomycetota</taxon>
        <taxon>Actinomycetes</taxon>
        <taxon>Bifidobacteriales</taxon>
        <taxon>Bifidobacteriaceae</taxon>
        <taxon>Bifidobacterium</taxon>
    </lineage>
</organism>
<sequence>MPVVEIASHIHTTLHRAIAYVINPAKTDGGRLAEAGWSDGALDPLRLERAMLDDIDATPSGRHGGGQGRGRLAIHIVQSFDPNEHVTAEQVHDMGVLLAEQITGGAYKYVIGTHTDKAHLHNHIIICAASEDTHRKIHLPKNAVDQWRETSDRICREHGLNTLEPAPPTPMRRDADKPDRHGIGRAELYATAKGVGVKERLRTIIDLTAAKTRDWDQLARMLDAQGVTMSMRGKHVTYTWQATGFKIRDDRLGMVYDPATIMARLSRSAVTPISFNQRLVAHVDRDKNVAVVWLPGSKRRLKTTIPLERVVRSGSTWRAYLPSRHEQIILNRDGTHHSRMRPAGLHEWFGSPDEAIGTRVEHTGRRPGIEAGATAAQRRYYHVVARKVDQINERARALRTLARYHDEHKDMRQATADLRARIRTEHDALIAAVIALSDAIETGEPDAIVEARDEQQLRETRLDTLTADLAAIEHAAAQLRDDRAEPDHPQRAEPRDGTEQRRRAQRGQTIG</sequence>
<proteinExistence type="predicted"/>
<accession>A0A248X8D6</accession>
<dbReference type="AlphaFoldDB" id="A0A248X8D6"/>
<name>A0A248X8D6_9BIFI</name>